<dbReference type="Proteomes" id="UP000027730">
    <property type="component" value="Unassembled WGS sequence"/>
</dbReference>
<dbReference type="OrthoDB" id="3871322at2759"/>
<gene>
    <name evidence="3" type="ORF">M436DRAFT_61712</name>
</gene>
<feature type="compositionally biased region" description="Basic and acidic residues" evidence="1">
    <location>
        <begin position="315"/>
        <end position="333"/>
    </location>
</feature>
<evidence type="ECO:0000256" key="1">
    <source>
        <dbReference type="SAM" id="MobiDB-lite"/>
    </source>
</evidence>
<reference evidence="3 4" key="1">
    <citation type="journal article" date="2014" name="BMC Genomics">
        <title>Genome sequencing of four Aureobasidium pullulans varieties: biotechnological potential, stress tolerance, and description of new species.</title>
        <authorList>
            <person name="Gostin Ar C."/>
            <person name="Ohm R.A."/>
            <person name="Kogej T."/>
            <person name="Sonjak S."/>
            <person name="Turk M."/>
            <person name="Zajc J."/>
            <person name="Zalar P."/>
            <person name="Grube M."/>
            <person name="Sun H."/>
            <person name="Han J."/>
            <person name="Sharma A."/>
            <person name="Chiniquy J."/>
            <person name="Ngan C.Y."/>
            <person name="Lipzen A."/>
            <person name="Barry K."/>
            <person name="Grigoriev I.V."/>
            <person name="Gunde-Cimerman N."/>
        </authorList>
    </citation>
    <scope>NUCLEOTIDE SEQUENCE [LARGE SCALE GENOMIC DNA]</scope>
    <source>
        <strain evidence="3 4">CBS 147.97</strain>
    </source>
</reference>
<evidence type="ECO:0000313" key="4">
    <source>
        <dbReference type="Proteomes" id="UP000027730"/>
    </source>
</evidence>
<keyword evidence="2" id="KW-0812">Transmembrane</keyword>
<dbReference type="GeneID" id="25413244"/>
<feature type="transmembrane region" description="Helical" evidence="2">
    <location>
        <begin position="105"/>
        <end position="123"/>
    </location>
</feature>
<dbReference type="AlphaFoldDB" id="A0A074WQ74"/>
<name>A0A074WQ74_9PEZI</name>
<feature type="region of interest" description="Disordered" evidence="1">
    <location>
        <begin position="308"/>
        <end position="333"/>
    </location>
</feature>
<organism evidence="3 4">
    <name type="scientific">Aureobasidium namibiae CBS 147.97</name>
    <dbReference type="NCBI Taxonomy" id="1043004"/>
    <lineage>
        <taxon>Eukaryota</taxon>
        <taxon>Fungi</taxon>
        <taxon>Dikarya</taxon>
        <taxon>Ascomycota</taxon>
        <taxon>Pezizomycotina</taxon>
        <taxon>Dothideomycetes</taxon>
        <taxon>Dothideomycetidae</taxon>
        <taxon>Dothideales</taxon>
        <taxon>Saccotheciaceae</taxon>
        <taxon>Aureobasidium</taxon>
    </lineage>
</organism>
<keyword evidence="2" id="KW-1133">Transmembrane helix</keyword>
<accession>A0A074WQ74</accession>
<keyword evidence="2" id="KW-0472">Membrane</keyword>
<evidence type="ECO:0000256" key="2">
    <source>
        <dbReference type="SAM" id="Phobius"/>
    </source>
</evidence>
<sequence>MYNRNIRKNQGCNSTATSSTKQVQQHLAGADISIANDSDHTQSSKCLEQNIDTYLEKPLNHPEQCGQGVQAASDRSQVLYRTRAICSTWNLDCDHHFLSMYNRGVYYAALTILAAFPSVTRLFSCIHRLEQAPVQTAEEEAAHLERKRLEGNALRRQRYANNPEFRQRHKEYLKRYKRDPIHRADLRVSALARFEKFRDKYNAANRRAHAEDLSLRRSRELDILLRRRPANALTWKTHTWIRYPDRVDHHCAGCNRDRFLKLWWKEKPEVSEESGPDRYMCNHCFANDWPRVVPETYTGRLASMFTSPELPLTKAQRDGLGKEKETESDKPQE</sequence>
<dbReference type="RefSeq" id="XP_013429657.1">
    <property type="nucleotide sequence ID" value="XM_013574203.1"/>
</dbReference>
<dbReference type="EMBL" id="KL584705">
    <property type="protein sequence ID" value="KEQ75293.1"/>
    <property type="molecule type" value="Genomic_DNA"/>
</dbReference>
<evidence type="ECO:0000313" key="3">
    <source>
        <dbReference type="EMBL" id="KEQ75293.1"/>
    </source>
</evidence>
<dbReference type="HOGENOM" id="CLU_834150_0_0_1"/>
<proteinExistence type="predicted"/>
<protein>
    <submittedName>
        <fullName evidence="3">Uncharacterized protein</fullName>
    </submittedName>
</protein>
<keyword evidence="4" id="KW-1185">Reference proteome</keyword>